<dbReference type="AlphaFoldDB" id="A0AAU1UM24"/>
<organism evidence="3">
    <name type="scientific">Streptomyces sp. NBC_00119</name>
    <dbReference type="NCBI Taxonomy" id="2975659"/>
    <lineage>
        <taxon>Bacteria</taxon>
        <taxon>Bacillati</taxon>
        <taxon>Actinomycetota</taxon>
        <taxon>Actinomycetes</taxon>
        <taxon>Kitasatosporales</taxon>
        <taxon>Streptomycetaceae</taxon>
        <taxon>Streptomyces</taxon>
    </lineage>
</organism>
<evidence type="ECO:0000256" key="1">
    <source>
        <dbReference type="SAM" id="MobiDB-lite"/>
    </source>
</evidence>
<feature type="domain" description="Resolvase/invertase-type recombinase catalytic" evidence="2">
    <location>
        <begin position="1"/>
        <end position="36"/>
    </location>
</feature>
<dbReference type="GO" id="GO:0003677">
    <property type="term" value="F:DNA binding"/>
    <property type="evidence" value="ECO:0007669"/>
    <property type="project" value="InterPro"/>
</dbReference>
<evidence type="ECO:0000313" key="3">
    <source>
        <dbReference type="EMBL" id="WTS18292.1"/>
    </source>
</evidence>
<sequence>MVRALLFAFFAAMAETERENIRESTLEGLDAATRKGKHGGGATEQSALMAAQPSIAVSKPPLPGPWHIVSIPRRLFAEAWSHLPTSHPPKPLRRPTPRADATRPLSTRPHSADRRSSAAYPFKVVR</sequence>
<dbReference type="EMBL" id="CP108195">
    <property type="protein sequence ID" value="WTS18292.1"/>
    <property type="molecule type" value="Genomic_DNA"/>
</dbReference>
<dbReference type="PROSITE" id="PS51736">
    <property type="entry name" value="RECOMBINASES_3"/>
    <property type="match status" value="1"/>
</dbReference>
<evidence type="ECO:0000259" key="2">
    <source>
        <dbReference type="PROSITE" id="PS51736"/>
    </source>
</evidence>
<dbReference type="Pfam" id="PF00239">
    <property type="entry name" value="Resolvase"/>
    <property type="match status" value="1"/>
</dbReference>
<reference evidence="3" key="1">
    <citation type="submission" date="2022-10" db="EMBL/GenBank/DDBJ databases">
        <title>The complete genomes of actinobacterial strains from the NBC collection.</title>
        <authorList>
            <person name="Joergensen T.S."/>
            <person name="Alvarez Arevalo M."/>
            <person name="Sterndorff E.B."/>
            <person name="Faurdal D."/>
            <person name="Vuksanovic O."/>
            <person name="Mourched A.-S."/>
            <person name="Charusanti P."/>
            <person name="Shaw S."/>
            <person name="Blin K."/>
            <person name="Weber T."/>
        </authorList>
    </citation>
    <scope>NUCLEOTIDE SEQUENCE</scope>
    <source>
        <strain evidence="3">NBC_00119</strain>
    </source>
</reference>
<accession>A0AAU1UM24</accession>
<proteinExistence type="predicted"/>
<protein>
    <submittedName>
        <fullName evidence="3">Recombinase family protein</fullName>
    </submittedName>
</protein>
<dbReference type="InterPro" id="IPR006119">
    <property type="entry name" value="Resolv_N"/>
</dbReference>
<gene>
    <name evidence="3" type="ORF">OHU69_49455</name>
</gene>
<name>A0AAU1UM24_9ACTN</name>
<feature type="region of interest" description="Disordered" evidence="1">
    <location>
        <begin position="82"/>
        <end position="126"/>
    </location>
</feature>
<dbReference type="GO" id="GO:0000150">
    <property type="term" value="F:DNA strand exchange activity"/>
    <property type="evidence" value="ECO:0007669"/>
    <property type="project" value="InterPro"/>
</dbReference>